<proteinExistence type="inferred from homology"/>
<feature type="binding site" evidence="4">
    <location>
        <position position="287"/>
    </location>
    <ligand>
        <name>Fe cation</name>
        <dbReference type="ChEBI" id="CHEBI:24875"/>
        <note>catalytic</note>
    </ligand>
</feature>
<evidence type="ECO:0000256" key="4">
    <source>
        <dbReference type="PIRSR" id="PIRSR604294-1"/>
    </source>
</evidence>
<keyword evidence="7" id="KW-1185">Reference proteome</keyword>
<dbReference type="InterPro" id="IPR004294">
    <property type="entry name" value="Carotenoid_Oase"/>
</dbReference>
<feature type="binding site" evidence="4">
    <location>
        <position position="553"/>
    </location>
    <ligand>
        <name>Fe cation</name>
        <dbReference type="ChEBI" id="CHEBI:24875"/>
        <note>catalytic</note>
    </ligand>
</feature>
<dbReference type="Proteomes" id="UP001314263">
    <property type="component" value="Unassembled WGS sequence"/>
</dbReference>
<organism evidence="6 7">
    <name type="scientific">Coccomyxa viridis</name>
    <dbReference type="NCBI Taxonomy" id="1274662"/>
    <lineage>
        <taxon>Eukaryota</taxon>
        <taxon>Viridiplantae</taxon>
        <taxon>Chlorophyta</taxon>
        <taxon>core chlorophytes</taxon>
        <taxon>Trebouxiophyceae</taxon>
        <taxon>Trebouxiophyceae incertae sedis</taxon>
        <taxon>Coccomyxaceae</taxon>
        <taxon>Coccomyxa</taxon>
    </lineage>
</organism>
<evidence type="ECO:0008006" key="8">
    <source>
        <dbReference type="Google" id="ProtNLM"/>
    </source>
</evidence>
<feature type="binding site" evidence="4">
    <location>
        <position position="232"/>
    </location>
    <ligand>
        <name>Fe cation</name>
        <dbReference type="ChEBI" id="CHEBI:24875"/>
        <note>catalytic</note>
    </ligand>
</feature>
<gene>
    <name evidence="6" type="ORF">CVIRNUC_011216</name>
</gene>
<accession>A0AAV1IL00</accession>
<dbReference type="Pfam" id="PF03055">
    <property type="entry name" value="RPE65"/>
    <property type="match status" value="1"/>
</dbReference>
<dbReference type="PANTHER" id="PTHR10543:SF138">
    <property type="entry name" value="CAROTENOID OXYGENASE"/>
    <property type="match status" value="1"/>
</dbReference>
<comment type="similarity">
    <text evidence="1">Belongs to the carotenoid oxygenase family.</text>
</comment>
<evidence type="ECO:0000256" key="3">
    <source>
        <dbReference type="ARBA" id="ARBA00023004"/>
    </source>
</evidence>
<feature type="binding site" evidence="4">
    <location>
        <position position="361"/>
    </location>
    <ligand>
        <name>Fe cation</name>
        <dbReference type="ChEBI" id="CHEBI:24875"/>
        <note>catalytic</note>
    </ligand>
</feature>
<dbReference type="EMBL" id="CAUYUE010000018">
    <property type="protein sequence ID" value="CAK0787994.1"/>
    <property type="molecule type" value="Genomic_DNA"/>
</dbReference>
<dbReference type="GO" id="GO:0016121">
    <property type="term" value="P:carotene catabolic process"/>
    <property type="evidence" value="ECO:0007669"/>
    <property type="project" value="TreeGrafter"/>
</dbReference>
<evidence type="ECO:0000256" key="1">
    <source>
        <dbReference type="ARBA" id="ARBA00006787"/>
    </source>
</evidence>
<dbReference type="GO" id="GO:0046872">
    <property type="term" value="F:metal ion binding"/>
    <property type="evidence" value="ECO:0007669"/>
    <property type="project" value="UniProtKB-KW"/>
</dbReference>
<keyword evidence="2 4" id="KW-0479">Metal-binding</keyword>
<keyword evidence="3 4" id="KW-0408">Iron</keyword>
<dbReference type="AlphaFoldDB" id="A0AAV1IL00"/>
<feature type="compositionally biased region" description="Polar residues" evidence="5">
    <location>
        <begin position="580"/>
        <end position="590"/>
    </location>
</feature>
<protein>
    <recommendedName>
        <fullName evidence="8">Carotenoid oxygenase</fullName>
    </recommendedName>
</protein>
<evidence type="ECO:0000313" key="7">
    <source>
        <dbReference type="Proteomes" id="UP001314263"/>
    </source>
</evidence>
<evidence type="ECO:0000313" key="6">
    <source>
        <dbReference type="EMBL" id="CAK0787994.1"/>
    </source>
</evidence>
<evidence type="ECO:0000256" key="5">
    <source>
        <dbReference type="SAM" id="MobiDB-lite"/>
    </source>
</evidence>
<sequence length="590" mass="65098">MACLPRPGSKKRGESGAPLRAAASALQIPSVQAAPRHIAPEQPLIVPESVRVTDDSVFTAADWSNVLKGYSSQYVEHDFWVDESMIEGTIPEDLEGTLLRNGPGLFEIGGIPVSQPFDGDGMVSSWAIKDGRCFYRNRYVRTDAFMAEQEAGRMLFKGAFSRGDPAGGGFFNPFNLEIKQIANTNVLHWAGRTFALHERDLPWELDSSLHTVGRTDLDGTVGAVGKPNFGSHFRVFVEDDGSKRLVGTSFDEDLRQGKLTFFEYNEQMELLYRTTAELPGAGFGFFHDIAMTENYYIALENPISMDFSTLLLRYMTGRACLAECLKYDPSKRTKIHLIPRPGRSGALKQVALECSPFFCFHHVNASEDSAGSVNLDLIAMHGGVDFSMNFSNLSHEFFAKPPWRTALTRLNLSPATAKVRTSILAERQSLEMPCVAPSLVGRPHQHAYFQSSRVAQASNWGAPQDILKVSMPPGEVAGEPEMQRWSPGQDSFCQEPIFVPRPQSSAEDDGWLLAPVFRAATSTTDLAILDAQDLRKGPLATIRLPHHIPIGLHGSFTQAYLGPQPGTEVQPRQHDIRQGVSRQGQPLYSS</sequence>
<evidence type="ECO:0000256" key="2">
    <source>
        <dbReference type="ARBA" id="ARBA00022723"/>
    </source>
</evidence>
<dbReference type="PANTHER" id="PTHR10543">
    <property type="entry name" value="BETA-CAROTENE DIOXYGENASE"/>
    <property type="match status" value="1"/>
</dbReference>
<name>A0AAV1IL00_9CHLO</name>
<dbReference type="GO" id="GO:0010436">
    <property type="term" value="F:carotenoid dioxygenase activity"/>
    <property type="evidence" value="ECO:0007669"/>
    <property type="project" value="TreeGrafter"/>
</dbReference>
<comment type="caution">
    <text evidence="6">The sequence shown here is derived from an EMBL/GenBank/DDBJ whole genome shotgun (WGS) entry which is preliminary data.</text>
</comment>
<comment type="cofactor">
    <cofactor evidence="4">
        <name>Fe(2+)</name>
        <dbReference type="ChEBI" id="CHEBI:29033"/>
    </cofactor>
    <text evidence="4">Binds 1 Fe(2+) ion per subunit.</text>
</comment>
<feature type="region of interest" description="Disordered" evidence="5">
    <location>
        <begin position="562"/>
        <end position="590"/>
    </location>
</feature>
<reference evidence="6 7" key="1">
    <citation type="submission" date="2023-10" db="EMBL/GenBank/DDBJ databases">
        <authorList>
            <person name="Maclean D."/>
            <person name="Macfadyen A."/>
        </authorList>
    </citation>
    <scope>NUCLEOTIDE SEQUENCE [LARGE SCALE GENOMIC DNA]</scope>
</reference>